<dbReference type="SUPFAM" id="SSF52833">
    <property type="entry name" value="Thioredoxin-like"/>
    <property type="match status" value="1"/>
</dbReference>
<organism evidence="2 3">
    <name type="scientific">Sinorhizobium americanum</name>
    <dbReference type="NCBI Taxonomy" id="194963"/>
    <lineage>
        <taxon>Bacteria</taxon>
        <taxon>Pseudomonadati</taxon>
        <taxon>Pseudomonadota</taxon>
        <taxon>Alphaproteobacteria</taxon>
        <taxon>Hyphomicrobiales</taxon>
        <taxon>Rhizobiaceae</taxon>
        <taxon>Sinorhizobium/Ensifer group</taxon>
        <taxon>Sinorhizobium</taxon>
    </lineage>
</organism>
<name>A0A1L3LS30_9HYPH</name>
<dbReference type="InterPro" id="IPR040079">
    <property type="entry name" value="Glutathione_S-Trfase"/>
</dbReference>
<reference evidence="2 3" key="1">
    <citation type="submission" date="2015-10" db="EMBL/GenBank/DDBJ databases">
        <title>Genomic differences between typical nodule nitrogen-fixing rhizobial strains and those coming from bean seeds.</title>
        <authorList>
            <person name="Peralta H."/>
            <person name="Aguilar-Vera A."/>
            <person name="Diaz R."/>
            <person name="Mora Y."/>
            <person name="Martinez-Batallar G."/>
            <person name="Salazar E."/>
            <person name="Vargas-Lagunas C."/>
            <person name="Encarnacion S."/>
            <person name="Girard L."/>
            <person name="Mora J."/>
        </authorList>
    </citation>
    <scope>NUCLEOTIDE SEQUENCE [LARGE SCALE GENOMIC DNA]</scope>
    <source>
        <strain evidence="2 3">CFNEI 73</strain>
    </source>
</reference>
<dbReference type="AlphaFoldDB" id="A0A1L3LS30"/>
<dbReference type="Gene3D" id="3.40.30.10">
    <property type="entry name" value="Glutaredoxin"/>
    <property type="match status" value="1"/>
</dbReference>
<dbReference type="SFLD" id="SFLDG00358">
    <property type="entry name" value="Main_(cytGST)"/>
    <property type="match status" value="1"/>
</dbReference>
<dbReference type="CDD" id="cd03043">
    <property type="entry name" value="GST_N_1"/>
    <property type="match status" value="1"/>
</dbReference>
<proteinExistence type="predicted"/>
<dbReference type="Gene3D" id="1.20.1050.10">
    <property type="match status" value="1"/>
</dbReference>
<gene>
    <name evidence="2" type="primary">gst</name>
    <name evidence="2" type="ORF">SAMCFNEI73_Ch3649</name>
</gene>
<dbReference type="SFLD" id="SFLDS00019">
    <property type="entry name" value="Glutathione_Transferase_(cytos"/>
    <property type="match status" value="1"/>
</dbReference>
<evidence type="ECO:0000313" key="2">
    <source>
        <dbReference type="EMBL" id="APG92899.1"/>
    </source>
</evidence>
<dbReference type="SUPFAM" id="SSF47616">
    <property type="entry name" value="GST C-terminal domain-like"/>
    <property type="match status" value="1"/>
</dbReference>
<accession>A0A1L3LS30</accession>
<dbReference type="InterPro" id="IPR036249">
    <property type="entry name" value="Thioredoxin-like_sf"/>
</dbReference>
<dbReference type="InterPro" id="IPR036282">
    <property type="entry name" value="Glutathione-S-Trfase_C_sf"/>
</dbReference>
<keyword evidence="2" id="KW-0808">Transferase</keyword>
<protein>
    <submittedName>
        <fullName evidence="2">Glutathione S-transferase domain-containing protein</fullName>
        <ecNumber evidence="2">2.5.1.18</ecNumber>
    </submittedName>
</protein>
<dbReference type="PANTHER" id="PTHR44051:SF8">
    <property type="entry name" value="GLUTATHIONE S-TRANSFERASE GSTA"/>
    <property type="match status" value="1"/>
</dbReference>
<dbReference type="Pfam" id="PF13409">
    <property type="entry name" value="GST_N_2"/>
    <property type="match status" value="1"/>
</dbReference>
<dbReference type="STRING" id="194963.SAMCFNEI73_Ch3649"/>
<sequence>MVLPPVMWQSSGRIKRNGGSMAKLALYVGNKNYSSWSLRPWLALEGCGIPFEDVVIPFDFPAGNPKFREISPTGRVPVLHHGEIRVWESLAIIEYVAELYPQAGIWPENREDRARARSYSMEMLAGFRALRGACPMNIRRPVKAIALPDGVMDDVARIETIWREAIARSGGPFLFGRFTAADAMFAPVVNRLEVYELTTDPGTLAYMEAVKAHPAFRKWEEAARAEPWIVPEDEA</sequence>
<evidence type="ECO:0000259" key="1">
    <source>
        <dbReference type="PROSITE" id="PS50404"/>
    </source>
</evidence>
<dbReference type="Pfam" id="PF13410">
    <property type="entry name" value="GST_C_2"/>
    <property type="match status" value="1"/>
</dbReference>
<feature type="domain" description="GST N-terminal" evidence="1">
    <location>
        <begin position="24"/>
        <end position="104"/>
    </location>
</feature>
<keyword evidence="3" id="KW-1185">Reference proteome</keyword>
<dbReference type="EMBL" id="CP013107">
    <property type="protein sequence ID" value="APG92899.1"/>
    <property type="molecule type" value="Genomic_DNA"/>
</dbReference>
<evidence type="ECO:0000313" key="3">
    <source>
        <dbReference type="Proteomes" id="UP000182306"/>
    </source>
</evidence>
<dbReference type="KEGG" id="same:SAMCFNEI73_Ch3649"/>
<dbReference type="InterPro" id="IPR004045">
    <property type="entry name" value="Glutathione_S-Trfase_N"/>
</dbReference>
<dbReference type="GO" id="GO:0004364">
    <property type="term" value="F:glutathione transferase activity"/>
    <property type="evidence" value="ECO:0007669"/>
    <property type="project" value="UniProtKB-EC"/>
</dbReference>
<dbReference type="EC" id="2.5.1.18" evidence="2"/>
<dbReference type="Proteomes" id="UP000182306">
    <property type="component" value="Chromosome"/>
</dbReference>
<dbReference type="CDD" id="cd03194">
    <property type="entry name" value="GST_C_3"/>
    <property type="match status" value="1"/>
</dbReference>
<dbReference type="PROSITE" id="PS50404">
    <property type="entry name" value="GST_NTER"/>
    <property type="match status" value="1"/>
</dbReference>
<dbReference type="PANTHER" id="PTHR44051">
    <property type="entry name" value="GLUTATHIONE S-TRANSFERASE-RELATED"/>
    <property type="match status" value="1"/>
</dbReference>